<dbReference type="OrthoDB" id="3538329at2"/>
<dbReference type="RefSeq" id="WP_106244220.1">
    <property type="nucleotide sequence ID" value="NZ_JBFAIB010000009.1"/>
</dbReference>
<name>A0A2T0MWJ8_9ACTN</name>
<accession>A0A2T0MWJ8</accession>
<dbReference type="Gene3D" id="3.40.50.300">
    <property type="entry name" value="P-loop containing nucleotide triphosphate hydrolases"/>
    <property type="match status" value="1"/>
</dbReference>
<feature type="binding site" evidence="2">
    <location>
        <begin position="23"/>
        <end position="30"/>
    </location>
    <ligand>
        <name>ATP</name>
        <dbReference type="ChEBI" id="CHEBI:30616"/>
    </ligand>
</feature>
<keyword evidence="3" id="KW-0808">Transferase</keyword>
<dbReference type="GO" id="GO:0016740">
    <property type="term" value="F:transferase activity"/>
    <property type="evidence" value="ECO:0007669"/>
    <property type="project" value="UniProtKB-KW"/>
</dbReference>
<evidence type="ECO:0000313" key="4">
    <source>
        <dbReference type="Proteomes" id="UP000238312"/>
    </source>
</evidence>
<dbReference type="InterPro" id="IPR012853">
    <property type="entry name" value="CPT"/>
</dbReference>
<comment type="caution">
    <text evidence="3">The sequence shown here is derived from an EMBL/GenBank/DDBJ whole genome shotgun (WGS) entry which is preliminary data.</text>
</comment>
<dbReference type="Proteomes" id="UP000238312">
    <property type="component" value="Unassembled WGS sequence"/>
</dbReference>
<evidence type="ECO:0000256" key="2">
    <source>
        <dbReference type="PIRSR" id="PIRSR007531-2"/>
    </source>
</evidence>
<proteinExistence type="predicted"/>
<organism evidence="3 4">
    <name type="scientific">Nonomuraea fuscirosea</name>
    <dbReference type="NCBI Taxonomy" id="1291556"/>
    <lineage>
        <taxon>Bacteria</taxon>
        <taxon>Bacillati</taxon>
        <taxon>Actinomycetota</taxon>
        <taxon>Actinomycetes</taxon>
        <taxon>Streptosporangiales</taxon>
        <taxon>Streptosporangiaceae</taxon>
        <taxon>Nonomuraea</taxon>
    </lineage>
</organism>
<evidence type="ECO:0000256" key="1">
    <source>
        <dbReference type="PIRSR" id="PIRSR007531-1"/>
    </source>
</evidence>
<evidence type="ECO:0000313" key="3">
    <source>
        <dbReference type="EMBL" id="PRX63311.1"/>
    </source>
</evidence>
<dbReference type="GO" id="GO:0005524">
    <property type="term" value="F:ATP binding"/>
    <property type="evidence" value="ECO:0007669"/>
    <property type="project" value="InterPro"/>
</dbReference>
<gene>
    <name evidence="3" type="ORF">B0I32_111307</name>
</gene>
<dbReference type="EMBL" id="PVNG01000011">
    <property type="protein sequence ID" value="PRX63311.1"/>
    <property type="molecule type" value="Genomic_DNA"/>
</dbReference>
<dbReference type="PIRSF" id="PIRSF007531">
    <property type="entry name" value="CPT"/>
    <property type="match status" value="1"/>
</dbReference>
<feature type="active site" evidence="1">
    <location>
        <position position="50"/>
    </location>
</feature>
<dbReference type="AlphaFoldDB" id="A0A2T0MWJ8"/>
<dbReference type="SUPFAM" id="SSF52540">
    <property type="entry name" value="P-loop containing nucleoside triphosphate hydrolases"/>
    <property type="match status" value="1"/>
</dbReference>
<keyword evidence="4" id="KW-1185">Reference proteome</keyword>
<dbReference type="InterPro" id="IPR027417">
    <property type="entry name" value="P-loop_NTPase"/>
</dbReference>
<protein>
    <submittedName>
        <fullName evidence="3">Chloramphenicol 3-O phosphotransferase</fullName>
    </submittedName>
</protein>
<dbReference type="Pfam" id="PF07931">
    <property type="entry name" value="CPT"/>
    <property type="match status" value="1"/>
</dbReference>
<reference evidence="3 4" key="1">
    <citation type="submission" date="2018-03" db="EMBL/GenBank/DDBJ databases">
        <title>Genomic Encyclopedia of Type Strains, Phase III (KMG-III): the genomes of soil and plant-associated and newly described type strains.</title>
        <authorList>
            <person name="Whitman W."/>
        </authorList>
    </citation>
    <scope>NUCLEOTIDE SEQUENCE [LARGE SCALE GENOMIC DNA]</scope>
    <source>
        <strain evidence="3 4">CGMCC 4.7104</strain>
    </source>
</reference>
<sequence>MGKDGSGGLPAGDGPGRVVFLNGTSSAGKTSLAQAIQQESDTPYLSWGIDTLFQLVPPKWGGGLDGPLSRVGFWYDRTGTDDDGTPFVVVRYGPVGRRMLESGCVAAAAFARGGDDVVIDEMLLTPDLLPVWRKALEGLDVLWVGVMCPLPVVEEREAARPRGVKGLGRGHLRTVHDHGAGYDMTVDTSTGTPAELARAVLRRHRGRP</sequence>